<feature type="compositionally biased region" description="Basic and acidic residues" evidence="9">
    <location>
        <begin position="252"/>
        <end position="284"/>
    </location>
</feature>
<dbReference type="PROSITE" id="PS51689">
    <property type="entry name" value="SAM_RNA_A_N6_MT"/>
    <property type="match status" value="1"/>
</dbReference>
<evidence type="ECO:0000256" key="6">
    <source>
        <dbReference type="ARBA" id="ARBA00022884"/>
    </source>
</evidence>
<keyword evidence="2 7" id="KW-0698">rRNA processing</keyword>
<feature type="compositionally biased region" description="Basic and acidic residues" evidence="9">
    <location>
        <begin position="307"/>
        <end position="321"/>
    </location>
</feature>
<dbReference type="EMBL" id="PDCN02000003">
    <property type="protein sequence ID" value="PIB76979.1"/>
    <property type="molecule type" value="Genomic_DNA"/>
</dbReference>
<dbReference type="FunFam" id="3.40.50.150:FF:000023">
    <property type="entry name" value="Ribosomal RNA small subunit methyltransferase A"/>
    <property type="match status" value="1"/>
</dbReference>
<dbReference type="InterPro" id="IPR020596">
    <property type="entry name" value="rRNA_Ade_Mease_Trfase_CS"/>
</dbReference>
<dbReference type="InterPro" id="IPR020598">
    <property type="entry name" value="rRNA_Ade_methylase_Trfase_N"/>
</dbReference>
<dbReference type="Proteomes" id="UP000230551">
    <property type="component" value="Unassembled WGS sequence"/>
</dbReference>
<protein>
    <recommendedName>
        <fullName evidence="7">Ribosomal RNA small subunit methyltransferase A</fullName>
        <ecNumber evidence="7">2.1.1.182</ecNumber>
    </recommendedName>
    <alternativeName>
        <fullName evidence="7">16S rRNA (adenine(1518)-N(6)/adenine(1519)-N(6))-dimethyltransferase</fullName>
    </alternativeName>
    <alternativeName>
        <fullName evidence="7">16S rRNA dimethyladenosine transferase</fullName>
    </alternativeName>
    <alternativeName>
        <fullName evidence="7">16S rRNA dimethylase</fullName>
    </alternativeName>
    <alternativeName>
        <fullName evidence="7">S-adenosylmethionine-6-N', N'-adenosyl(rRNA) dimethyltransferase</fullName>
    </alternativeName>
</protein>
<sequence length="724" mass="80631">MAPRLAVRAGCELGLAGLPRPSALRYRLVINGRLACRRPRRKAEVVPRERRPQIAPLPLRAAARPRRRDAGCPDRRRRLRRRLAEDRHADRGRRVHHRQDHEVPRHRRGQGERLRRRRARRPLPGRRGRRRQRHHHRTAPQPPAGDLPRRRRRPAGVDHRVHRRRGADPAADDRHRPGGRQPVRPAAARRHGAACGERQEGRPERRRRRAHREAGRRERRRPAGRRRCPAGAERPRRTRRRHPGRRGHAGRGHPDPDGEGHRARAADAERAAHRGRHAEHEPQGRRGPGHPGPAGRDLRGGHRQRPRDRSAARRQRGDHPGPRLGAARRRQAGHRGAAGDQRRHLGRVGAVRSRRELVDQHRQRLLRRRAVRLRHLAGPRRRQVRPARRPGHPRGADRHRFEDSGRAGLGRLADLQLADRRPLTIRLLGPADIRELADELGVRPRKSWGQNFVHDANTVRRIVAAAGVTADDTVIEVGPGLGSLTLALLETGASVLAVEVDPVLAGRLPQTLAERSSGESATLTVLNRDVLTLGPGDLPEPNGPLVEPTALVANLPYNIAVPALLTVLAGFPTVQRALVMVQLEVAERLAAEPGGKDYGVPSVKARFYGDVSRAGTVGPSVFWPVPRVDSGLVRIDRDPSPRWPTDPAFREKTFALIDAAFAQRRKTVRNTLSRWAGSGEAAEQLLRAAGIDPSARAETLSIDDFTRLAALPLAPSTAPADEAG</sequence>
<feature type="compositionally biased region" description="Basic and acidic residues" evidence="9">
    <location>
        <begin position="42"/>
        <end position="52"/>
    </location>
</feature>
<dbReference type="FunFam" id="1.10.8.100:FF:000003">
    <property type="entry name" value="Ribosomal RNA small subunit methyltransferase A"/>
    <property type="match status" value="1"/>
</dbReference>
<evidence type="ECO:0000313" key="12">
    <source>
        <dbReference type="Proteomes" id="UP000230551"/>
    </source>
</evidence>
<dbReference type="PANTHER" id="PTHR11727">
    <property type="entry name" value="DIMETHYLADENOSINE TRANSFERASE"/>
    <property type="match status" value="1"/>
</dbReference>
<dbReference type="SMART" id="SM00650">
    <property type="entry name" value="rADc"/>
    <property type="match status" value="1"/>
</dbReference>
<dbReference type="OrthoDB" id="9814755at2"/>
<dbReference type="PANTHER" id="PTHR11727:SF7">
    <property type="entry name" value="DIMETHYLADENOSINE TRANSFERASE-RELATED"/>
    <property type="match status" value="1"/>
</dbReference>
<dbReference type="EC" id="2.1.1.182" evidence="7"/>
<feature type="compositionally biased region" description="Basic and acidic residues" evidence="9">
    <location>
        <begin position="394"/>
        <end position="405"/>
    </location>
</feature>
<feature type="binding site" evidence="7 8">
    <location>
        <position position="478"/>
    </location>
    <ligand>
        <name>S-adenosyl-L-methionine</name>
        <dbReference type="ChEBI" id="CHEBI:59789"/>
    </ligand>
</feature>
<evidence type="ECO:0000256" key="1">
    <source>
        <dbReference type="ARBA" id="ARBA00022490"/>
    </source>
</evidence>
<accession>A0A2G5PF83</accession>
<dbReference type="STRING" id="85968.GCA_900073015_02332"/>
<evidence type="ECO:0000256" key="5">
    <source>
        <dbReference type="ARBA" id="ARBA00022691"/>
    </source>
</evidence>
<dbReference type="GO" id="GO:0005829">
    <property type="term" value="C:cytosol"/>
    <property type="evidence" value="ECO:0007669"/>
    <property type="project" value="TreeGrafter"/>
</dbReference>
<keyword evidence="1 7" id="KW-0963">Cytoplasm</keyword>
<feature type="compositionally biased region" description="Basic and acidic residues" evidence="9">
    <location>
        <begin position="99"/>
        <end position="113"/>
    </location>
</feature>
<dbReference type="NCBIfam" id="TIGR00755">
    <property type="entry name" value="ksgA"/>
    <property type="match status" value="1"/>
</dbReference>
<keyword evidence="12" id="KW-1185">Reference proteome</keyword>
<organism evidence="11 12">
    <name type="scientific">Mycolicibacterium brumae</name>
    <dbReference type="NCBI Taxonomy" id="85968"/>
    <lineage>
        <taxon>Bacteria</taxon>
        <taxon>Bacillati</taxon>
        <taxon>Actinomycetota</taxon>
        <taxon>Actinomycetes</taxon>
        <taxon>Mycobacteriales</taxon>
        <taxon>Mycobacteriaceae</taxon>
        <taxon>Mycolicibacterium</taxon>
    </lineage>
</organism>
<feature type="compositionally biased region" description="Basic residues" evidence="9">
    <location>
        <begin position="114"/>
        <end position="138"/>
    </location>
</feature>
<evidence type="ECO:0000313" key="11">
    <source>
        <dbReference type="EMBL" id="PIB76979.1"/>
    </source>
</evidence>
<feature type="region of interest" description="Disordered" evidence="9">
    <location>
        <begin position="377"/>
        <end position="405"/>
    </location>
</feature>
<dbReference type="AlphaFoldDB" id="A0A2G5PF83"/>
<keyword evidence="3 7" id="KW-0489">Methyltransferase</keyword>
<evidence type="ECO:0000256" key="2">
    <source>
        <dbReference type="ARBA" id="ARBA00022552"/>
    </source>
</evidence>
<dbReference type="InterPro" id="IPR029063">
    <property type="entry name" value="SAM-dependent_MTases_sf"/>
</dbReference>
<feature type="compositionally biased region" description="Basic residues" evidence="9">
    <location>
        <begin position="236"/>
        <end position="251"/>
    </location>
</feature>
<evidence type="ECO:0000256" key="3">
    <source>
        <dbReference type="ARBA" id="ARBA00022603"/>
    </source>
</evidence>
<feature type="binding site" evidence="7 8">
    <location>
        <position position="453"/>
    </location>
    <ligand>
        <name>S-adenosyl-L-methionine</name>
        <dbReference type="ChEBI" id="CHEBI:59789"/>
    </ligand>
</feature>
<feature type="compositionally biased region" description="Basic residues" evidence="9">
    <location>
        <begin position="217"/>
        <end position="228"/>
    </location>
</feature>
<proteinExistence type="inferred from homology"/>
<comment type="function">
    <text evidence="7">Specifically dimethylates two adjacent adenosines (A1518 and A1519) in the loop of a conserved hairpin near the 3'-end of 16S rRNA in the 30S particle. May play a critical role in biogenesis of 30S subunits.</text>
</comment>
<name>A0A2G5PF83_9MYCO</name>
<dbReference type="GO" id="GO:0003723">
    <property type="term" value="F:RNA binding"/>
    <property type="evidence" value="ECO:0007669"/>
    <property type="project" value="UniProtKB-UniRule"/>
</dbReference>
<evidence type="ECO:0000259" key="10">
    <source>
        <dbReference type="SMART" id="SM00650"/>
    </source>
</evidence>
<dbReference type="InterPro" id="IPR011530">
    <property type="entry name" value="rRNA_adenine_dimethylase"/>
</dbReference>
<dbReference type="GO" id="GO:0052908">
    <property type="term" value="F:16S rRNA (adenine(1518)-N(6)/adenine(1519)-N(6))-dimethyltransferase activity"/>
    <property type="evidence" value="ECO:0007669"/>
    <property type="project" value="UniProtKB-EC"/>
</dbReference>
<feature type="region of interest" description="Disordered" evidence="9">
    <location>
        <begin position="40"/>
        <end position="343"/>
    </location>
</feature>
<feature type="compositionally biased region" description="Basic residues" evidence="9">
    <location>
        <begin position="149"/>
        <end position="165"/>
    </location>
</feature>
<feature type="binding site" evidence="7 8">
    <location>
        <position position="451"/>
    </location>
    <ligand>
        <name>S-adenosyl-L-methionine</name>
        <dbReference type="ChEBI" id="CHEBI:59789"/>
    </ligand>
</feature>
<evidence type="ECO:0000256" key="9">
    <source>
        <dbReference type="SAM" id="MobiDB-lite"/>
    </source>
</evidence>
<feature type="compositionally biased region" description="Low complexity" evidence="9">
    <location>
        <begin position="53"/>
        <end position="62"/>
    </location>
</feature>
<feature type="binding site" evidence="7 8">
    <location>
        <position position="499"/>
    </location>
    <ligand>
        <name>S-adenosyl-L-methionine</name>
        <dbReference type="ChEBI" id="CHEBI:59789"/>
    </ligand>
</feature>
<evidence type="ECO:0000256" key="4">
    <source>
        <dbReference type="ARBA" id="ARBA00022679"/>
    </source>
</evidence>
<evidence type="ECO:0000256" key="8">
    <source>
        <dbReference type="PROSITE-ProRule" id="PRU01026"/>
    </source>
</evidence>
<comment type="caution">
    <text evidence="11">The sequence shown here is derived from an EMBL/GenBank/DDBJ whole genome shotgun (WGS) entry which is preliminary data.</text>
</comment>
<feature type="compositionally biased region" description="Basic residues" evidence="9">
    <location>
        <begin position="377"/>
        <end position="392"/>
    </location>
</feature>
<reference evidence="11 12" key="1">
    <citation type="journal article" date="2017" name="Infect. Genet. Evol.">
        <title>The new phylogeny of the genus Mycobacterium: The old and the news.</title>
        <authorList>
            <person name="Tortoli E."/>
            <person name="Fedrizzi T."/>
            <person name="Meehan C.J."/>
            <person name="Trovato A."/>
            <person name="Grottola A."/>
            <person name="Giacobazzi E."/>
            <person name="Serpini G.F."/>
            <person name="Tagliazucchi S."/>
            <person name="Fabio A."/>
            <person name="Bettua C."/>
            <person name="Bertorelli R."/>
            <person name="Frascaro F."/>
            <person name="De Sanctis V."/>
            <person name="Pecorari M."/>
            <person name="Jousson O."/>
            <person name="Segata N."/>
            <person name="Cirillo D.M."/>
        </authorList>
    </citation>
    <scope>NUCLEOTIDE SEQUENCE [LARGE SCALE GENOMIC DNA]</scope>
    <source>
        <strain evidence="11 12">CIP1034565</strain>
    </source>
</reference>
<comment type="subcellular location">
    <subcellularLocation>
        <location evidence="7">Cytoplasm</location>
    </subcellularLocation>
</comment>
<keyword evidence="6 7" id="KW-0694">RNA-binding</keyword>
<dbReference type="SUPFAM" id="SSF53335">
    <property type="entry name" value="S-adenosyl-L-methionine-dependent methyltransferases"/>
    <property type="match status" value="1"/>
</dbReference>
<dbReference type="InterPro" id="IPR001737">
    <property type="entry name" value="KsgA/Erm"/>
</dbReference>
<dbReference type="Gene3D" id="1.10.8.100">
    <property type="entry name" value="Ribosomal RNA adenine dimethylase-like, domain 2"/>
    <property type="match status" value="1"/>
</dbReference>
<dbReference type="HAMAP" id="MF_00607">
    <property type="entry name" value="16SrRNA_methyltr_A"/>
    <property type="match status" value="1"/>
</dbReference>
<dbReference type="Pfam" id="PF00398">
    <property type="entry name" value="RrnaAD"/>
    <property type="match status" value="1"/>
</dbReference>
<dbReference type="InterPro" id="IPR023165">
    <property type="entry name" value="rRNA_Ade_diMease-like_C"/>
</dbReference>
<comment type="catalytic activity">
    <reaction evidence="7">
        <text>adenosine(1518)/adenosine(1519) in 16S rRNA + 4 S-adenosyl-L-methionine = N(6)-dimethyladenosine(1518)/N(6)-dimethyladenosine(1519) in 16S rRNA + 4 S-adenosyl-L-homocysteine + 4 H(+)</text>
        <dbReference type="Rhea" id="RHEA:19609"/>
        <dbReference type="Rhea" id="RHEA-COMP:10232"/>
        <dbReference type="Rhea" id="RHEA-COMP:10233"/>
        <dbReference type="ChEBI" id="CHEBI:15378"/>
        <dbReference type="ChEBI" id="CHEBI:57856"/>
        <dbReference type="ChEBI" id="CHEBI:59789"/>
        <dbReference type="ChEBI" id="CHEBI:74411"/>
        <dbReference type="ChEBI" id="CHEBI:74493"/>
        <dbReference type="EC" id="2.1.1.182"/>
    </reaction>
</comment>
<gene>
    <name evidence="7" type="primary">rsmA</name>
    <name evidence="7" type="synonym">ksgA</name>
    <name evidence="11" type="ORF">CQY22_004210</name>
</gene>
<comment type="similarity">
    <text evidence="7">Belongs to the class I-like SAM-binding methyltransferase superfamily. rRNA adenine N(6)-methyltransferase family. RsmA subfamily.</text>
</comment>
<keyword evidence="4 7" id="KW-0808">Transferase</keyword>
<evidence type="ECO:0000256" key="7">
    <source>
        <dbReference type="HAMAP-Rule" id="MF_00607"/>
    </source>
</evidence>
<feature type="binding site" evidence="7 8">
    <location>
        <position position="529"/>
    </location>
    <ligand>
        <name>S-adenosyl-L-methionine</name>
        <dbReference type="ChEBI" id="CHEBI:59789"/>
    </ligand>
</feature>
<dbReference type="PROSITE" id="PS01131">
    <property type="entry name" value="RRNA_A_DIMETH"/>
    <property type="match status" value="1"/>
</dbReference>
<dbReference type="Gene3D" id="3.40.50.150">
    <property type="entry name" value="Vaccinia Virus protein VP39"/>
    <property type="match status" value="1"/>
</dbReference>
<feature type="domain" description="Ribosomal RNA adenine methylase transferase N-terminal" evidence="10">
    <location>
        <begin position="458"/>
        <end position="639"/>
    </location>
</feature>
<feature type="binding site" evidence="7 8">
    <location>
        <position position="554"/>
    </location>
    <ligand>
        <name>S-adenosyl-L-methionine</name>
        <dbReference type="ChEBI" id="CHEBI:59789"/>
    </ligand>
</feature>
<keyword evidence="5 7" id="KW-0949">S-adenosyl-L-methionine</keyword>